<evidence type="ECO:0000259" key="1">
    <source>
        <dbReference type="PROSITE" id="PS51819"/>
    </source>
</evidence>
<gene>
    <name evidence="2" type="ORF">Vau01_007840</name>
</gene>
<dbReference type="Gene3D" id="3.30.720.110">
    <property type="match status" value="1"/>
</dbReference>
<evidence type="ECO:0000313" key="3">
    <source>
        <dbReference type="Proteomes" id="UP000612585"/>
    </source>
</evidence>
<evidence type="ECO:0000313" key="2">
    <source>
        <dbReference type="EMBL" id="GIJ53268.1"/>
    </source>
</evidence>
<dbReference type="PROSITE" id="PS51819">
    <property type="entry name" value="VOC"/>
    <property type="match status" value="1"/>
</dbReference>
<keyword evidence="3" id="KW-1185">Reference proteome</keyword>
<sequence length="119" mass="12701">MTVTRMYPRLVVSDARAAIDFYAKVFGAVPGESFSDDSGRIVHAEVSFGGAGVVGIKDQGDGDEPVSLIMALEVTDPDEVAAAMEAGGASVIYPVADHEYGRGGRLRDPWGIQWMLMRP</sequence>
<proteinExistence type="predicted"/>
<reference evidence="2" key="1">
    <citation type="submission" date="2021-01" db="EMBL/GenBank/DDBJ databases">
        <title>Whole genome shotgun sequence of Virgisporangium aurantiacum NBRC 16421.</title>
        <authorList>
            <person name="Komaki H."/>
            <person name="Tamura T."/>
        </authorList>
    </citation>
    <scope>NUCLEOTIDE SEQUENCE</scope>
    <source>
        <strain evidence="2">NBRC 16421</strain>
    </source>
</reference>
<dbReference type="InterPro" id="IPR004360">
    <property type="entry name" value="Glyas_Fos-R_dOase_dom"/>
</dbReference>
<feature type="domain" description="VOC" evidence="1">
    <location>
        <begin position="4"/>
        <end position="119"/>
    </location>
</feature>
<dbReference type="Gene3D" id="3.30.720.120">
    <property type="match status" value="1"/>
</dbReference>
<comment type="caution">
    <text evidence="2">The sequence shown here is derived from an EMBL/GenBank/DDBJ whole genome shotgun (WGS) entry which is preliminary data.</text>
</comment>
<accession>A0A8J3YZ04</accession>
<protein>
    <recommendedName>
        <fullName evidence="1">VOC domain-containing protein</fullName>
    </recommendedName>
</protein>
<dbReference type="InterPro" id="IPR037523">
    <property type="entry name" value="VOC_core"/>
</dbReference>
<dbReference type="PANTHER" id="PTHR34109">
    <property type="entry name" value="BNAUNNG04460D PROTEIN-RELATED"/>
    <property type="match status" value="1"/>
</dbReference>
<dbReference type="Pfam" id="PF00903">
    <property type="entry name" value="Glyoxalase"/>
    <property type="match status" value="1"/>
</dbReference>
<dbReference type="InterPro" id="IPR029068">
    <property type="entry name" value="Glyas_Bleomycin-R_OHBP_Dase"/>
</dbReference>
<dbReference type="Proteomes" id="UP000612585">
    <property type="component" value="Unassembled WGS sequence"/>
</dbReference>
<dbReference type="EMBL" id="BOPG01000005">
    <property type="protein sequence ID" value="GIJ53268.1"/>
    <property type="molecule type" value="Genomic_DNA"/>
</dbReference>
<dbReference type="PANTHER" id="PTHR34109:SF1">
    <property type="entry name" value="VOC DOMAIN-CONTAINING PROTEIN"/>
    <property type="match status" value="1"/>
</dbReference>
<dbReference type="SUPFAM" id="SSF54593">
    <property type="entry name" value="Glyoxalase/Bleomycin resistance protein/Dihydroxybiphenyl dioxygenase"/>
    <property type="match status" value="1"/>
</dbReference>
<organism evidence="2 3">
    <name type="scientific">Virgisporangium aurantiacum</name>
    <dbReference type="NCBI Taxonomy" id="175570"/>
    <lineage>
        <taxon>Bacteria</taxon>
        <taxon>Bacillati</taxon>
        <taxon>Actinomycetota</taxon>
        <taxon>Actinomycetes</taxon>
        <taxon>Micromonosporales</taxon>
        <taxon>Micromonosporaceae</taxon>
        <taxon>Virgisporangium</taxon>
    </lineage>
</organism>
<name>A0A8J3YZ04_9ACTN</name>
<dbReference type="AlphaFoldDB" id="A0A8J3YZ04"/>